<dbReference type="RefSeq" id="WP_345735674.1">
    <property type="nucleotide sequence ID" value="NZ_BAABIA010000003.1"/>
</dbReference>
<comment type="caution">
    <text evidence="1">The sequence shown here is derived from an EMBL/GenBank/DDBJ whole genome shotgun (WGS) entry which is preliminary data.</text>
</comment>
<dbReference type="Gene3D" id="3.40.50.300">
    <property type="entry name" value="P-loop containing nucleotide triphosphate hydrolases"/>
    <property type="match status" value="1"/>
</dbReference>
<accession>A0ABP9P1V7</accession>
<evidence type="ECO:0000313" key="2">
    <source>
        <dbReference type="Proteomes" id="UP001499852"/>
    </source>
</evidence>
<keyword evidence="2" id="KW-1185">Reference proteome</keyword>
<reference evidence="2" key="1">
    <citation type="journal article" date="2019" name="Int. J. Syst. Evol. Microbiol.">
        <title>The Global Catalogue of Microorganisms (GCM) 10K type strain sequencing project: providing services to taxonomists for standard genome sequencing and annotation.</title>
        <authorList>
            <consortium name="The Broad Institute Genomics Platform"/>
            <consortium name="The Broad Institute Genome Sequencing Center for Infectious Disease"/>
            <person name="Wu L."/>
            <person name="Ma J."/>
        </authorList>
    </citation>
    <scope>NUCLEOTIDE SEQUENCE [LARGE SCALE GENOMIC DNA]</scope>
    <source>
        <strain evidence="2">JCM 18053</strain>
    </source>
</reference>
<organism evidence="1 2">
    <name type="scientific">Prosthecobacter algae</name>
    <dbReference type="NCBI Taxonomy" id="1144682"/>
    <lineage>
        <taxon>Bacteria</taxon>
        <taxon>Pseudomonadati</taxon>
        <taxon>Verrucomicrobiota</taxon>
        <taxon>Verrucomicrobiia</taxon>
        <taxon>Verrucomicrobiales</taxon>
        <taxon>Verrucomicrobiaceae</taxon>
        <taxon>Prosthecobacter</taxon>
    </lineage>
</organism>
<dbReference type="Gene3D" id="3.30.420.240">
    <property type="match status" value="1"/>
</dbReference>
<gene>
    <name evidence="1" type="ORF">GCM10023213_14130</name>
</gene>
<name>A0ABP9P1V7_9BACT</name>
<proteinExistence type="predicted"/>
<evidence type="ECO:0000313" key="1">
    <source>
        <dbReference type="EMBL" id="GAA5137448.1"/>
    </source>
</evidence>
<dbReference type="InterPro" id="IPR027417">
    <property type="entry name" value="P-loop_NTPase"/>
</dbReference>
<sequence>MNLLLPKETPEERIQRVTKAYWLPTQAAWINDRSRMKLMAKCRRFGGSYCEAYSTVEDTAMTGQIFDAWVGSRDLLAARLFVGDCKKFARQFDAAARDNGEVLLDSGERDLRAFELELGNDRSIRALSSSPDAFAGKQGRFRLDEFALHKDPRQLYSIVQPALIRGGSLGIISTHRGSQNFFNELVKEVKEKGNKKRISYHEINIESAVQEGLWIKIQQTLKAARVEDERLGWSDDDFLQSLRDECATEEAWKQEFMCQPCDDNSALLTWEELLAASLNQADMQKLLAEVPETAPRYLGLDIGRHNHPSVLWQWVKWRGLMITEKILPMHKLPFAQQEKIFFAHLSNAAVVNACVDATGLGMQLAENSVAEYPGKVLPITFNAKIKLEMAVKAKRAFQDRIVRIQDEAKVQYELYSIKQRSGSGDSIVITSEAGVLDGHADYAWAAFLGMHAAETGGGPVQSQSIPKGDRERSLFGSPFGRLGRVFGLG</sequence>
<dbReference type="Proteomes" id="UP001499852">
    <property type="component" value="Unassembled WGS sequence"/>
</dbReference>
<dbReference type="EMBL" id="BAABIA010000003">
    <property type="protein sequence ID" value="GAA5137448.1"/>
    <property type="molecule type" value="Genomic_DNA"/>
</dbReference>
<protein>
    <submittedName>
        <fullName evidence="1">Terminase family protein</fullName>
    </submittedName>
</protein>